<dbReference type="InterPro" id="IPR043129">
    <property type="entry name" value="ATPase_NBD"/>
</dbReference>
<organism evidence="5 6">
    <name type="scientific">Calorimonas adulescens</name>
    <dbReference type="NCBI Taxonomy" id="2606906"/>
    <lineage>
        <taxon>Bacteria</taxon>
        <taxon>Bacillati</taxon>
        <taxon>Bacillota</taxon>
        <taxon>Clostridia</taxon>
        <taxon>Thermoanaerobacterales</taxon>
        <taxon>Thermoanaerobacteraceae</taxon>
        <taxon>Calorimonas</taxon>
    </lineage>
</organism>
<evidence type="ECO:0000259" key="4">
    <source>
        <dbReference type="Pfam" id="PF02782"/>
    </source>
</evidence>
<evidence type="ECO:0000256" key="1">
    <source>
        <dbReference type="ARBA" id="ARBA00009156"/>
    </source>
</evidence>
<dbReference type="Pfam" id="PF02782">
    <property type="entry name" value="FGGY_C"/>
    <property type="match status" value="1"/>
</dbReference>
<dbReference type="PANTHER" id="PTHR43095:SF5">
    <property type="entry name" value="XYLULOSE KINASE"/>
    <property type="match status" value="1"/>
</dbReference>
<evidence type="ECO:0000256" key="3">
    <source>
        <dbReference type="ARBA" id="ARBA00022777"/>
    </source>
</evidence>
<dbReference type="SUPFAM" id="SSF53067">
    <property type="entry name" value="Actin-like ATPase domain"/>
    <property type="match status" value="1"/>
</dbReference>
<dbReference type="Gene3D" id="3.30.420.40">
    <property type="match status" value="1"/>
</dbReference>
<dbReference type="EMBL" id="VTPS01000019">
    <property type="protein sequence ID" value="TZE81014.1"/>
    <property type="molecule type" value="Genomic_DNA"/>
</dbReference>
<dbReference type="PROSITE" id="PS00445">
    <property type="entry name" value="FGGY_KINASES_2"/>
    <property type="match status" value="1"/>
</dbReference>
<name>A0A5D8QA02_9THEO</name>
<keyword evidence="2" id="KW-0808">Transferase</keyword>
<dbReference type="AlphaFoldDB" id="A0A5D8QA02"/>
<dbReference type="GO" id="GO:0016773">
    <property type="term" value="F:phosphotransferase activity, alcohol group as acceptor"/>
    <property type="evidence" value="ECO:0007669"/>
    <property type="project" value="InterPro"/>
</dbReference>
<dbReference type="Proteomes" id="UP000322976">
    <property type="component" value="Unassembled WGS sequence"/>
</dbReference>
<dbReference type="GO" id="GO:0016301">
    <property type="term" value="F:kinase activity"/>
    <property type="evidence" value="ECO:0007669"/>
    <property type="project" value="UniProtKB-KW"/>
</dbReference>
<sequence length="176" mass="19478">MGTNRLIYLPYLIGERTPHIDPDARGVFFGLSAIHEKRDLIRAIMEGVAFSLLDALNLIKTTSVGIDEMFLCGGGGTSPLWRKIICDIFDCPVKTIISKEGSAIGVALLSAVVSGIYKSVQEAAAIAIKTDTVCYPKIKNTKEHMMKYYKIYRNLYPTLKEVFKKLSKISGATHTF</sequence>
<evidence type="ECO:0000256" key="2">
    <source>
        <dbReference type="ARBA" id="ARBA00022679"/>
    </source>
</evidence>
<comment type="similarity">
    <text evidence="1">Belongs to the FGGY kinase family.</text>
</comment>
<proteinExistence type="inferred from homology"/>
<evidence type="ECO:0000313" key="6">
    <source>
        <dbReference type="Proteomes" id="UP000322976"/>
    </source>
</evidence>
<feature type="domain" description="Carbohydrate kinase FGGY C-terminal" evidence="4">
    <location>
        <begin position="4"/>
        <end position="112"/>
    </location>
</feature>
<accession>A0A5D8QA02</accession>
<keyword evidence="6" id="KW-1185">Reference proteome</keyword>
<dbReference type="InterPro" id="IPR018483">
    <property type="entry name" value="Carb_kinase_FGGY_CS"/>
</dbReference>
<comment type="caution">
    <text evidence="5">The sequence shown here is derived from an EMBL/GenBank/DDBJ whole genome shotgun (WGS) entry which is preliminary data.</text>
</comment>
<protein>
    <recommendedName>
        <fullName evidence="4">Carbohydrate kinase FGGY C-terminal domain-containing protein</fullName>
    </recommendedName>
</protein>
<gene>
    <name evidence="5" type="ORF">FWJ32_10960</name>
</gene>
<reference evidence="5 6" key="1">
    <citation type="submission" date="2019-08" db="EMBL/GenBank/DDBJ databases">
        <title>Calorimonas adulescens gen. nov., sp. nov., an anaerobic thermophilic bacterium from Sakhalin hot spring.</title>
        <authorList>
            <person name="Khomyakova M.A."/>
            <person name="Merkel A.Y."/>
            <person name="Novikov A."/>
            <person name="Bonch-Osmolovskaya E.A."/>
            <person name="Slobodkin A.I."/>
        </authorList>
    </citation>
    <scope>NUCLEOTIDE SEQUENCE [LARGE SCALE GENOMIC DNA]</scope>
    <source>
        <strain evidence="5 6">A05MB</strain>
    </source>
</reference>
<evidence type="ECO:0000313" key="5">
    <source>
        <dbReference type="EMBL" id="TZE81014.1"/>
    </source>
</evidence>
<dbReference type="InterPro" id="IPR050406">
    <property type="entry name" value="FGGY_Carb_Kinase"/>
</dbReference>
<dbReference type="InterPro" id="IPR018485">
    <property type="entry name" value="FGGY_C"/>
</dbReference>
<dbReference type="GO" id="GO:0005975">
    <property type="term" value="P:carbohydrate metabolic process"/>
    <property type="evidence" value="ECO:0007669"/>
    <property type="project" value="InterPro"/>
</dbReference>
<dbReference type="PANTHER" id="PTHR43095">
    <property type="entry name" value="SUGAR KINASE"/>
    <property type="match status" value="1"/>
</dbReference>
<keyword evidence="3" id="KW-0418">Kinase</keyword>